<comment type="caution">
    <text evidence="3">The sequence shown here is derived from an EMBL/GenBank/DDBJ whole genome shotgun (WGS) entry which is preliminary data.</text>
</comment>
<feature type="region of interest" description="Disordered" evidence="1">
    <location>
        <begin position="193"/>
        <end position="214"/>
    </location>
</feature>
<dbReference type="GO" id="GO:0005096">
    <property type="term" value="F:GTPase activator activity"/>
    <property type="evidence" value="ECO:0007669"/>
    <property type="project" value="TreeGrafter"/>
</dbReference>
<reference evidence="3" key="2">
    <citation type="submission" date="2021-04" db="EMBL/GenBank/DDBJ databases">
        <authorList>
            <person name="Podell S."/>
        </authorList>
    </citation>
    <scope>NUCLEOTIDE SEQUENCE</scope>
    <source>
        <strain evidence="3">Hildebrandi</strain>
    </source>
</reference>
<dbReference type="EMBL" id="JAGRRH010000023">
    <property type="protein sequence ID" value="KAG7343851.1"/>
    <property type="molecule type" value="Genomic_DNA"/>
</dbReference>
<evidence type="ECO:0000256" key="1">
    <source>
        <dbReference type="SAM" id="MobiDB-lite"/>
    </source>
</evidence>
<gene>
    <name evidence="3" type="ORF">IV203_021859</name>
</gene>
<feature type="domain" description="RanBD1" evidence="2">
    <location>
        <begin position="30"/>
        <end position="168"/>
    </location>
</feature>
<sequence length="214" mass="23451">MADEEPTAAAAPAEEAKDDDAAPEEENTAHFEPVVQLEEVEVNTGEEDEEILYSVRAKLFLYGESLLDKGTGIKSWNDRGIGEAKILKHKENGKTRLLMRQEKTMKVIANHVVDPRIVLEPNTGSDRSWVWSAFDFSEGELVEKVFALRMKDSDVAAEFKKKFEEAQKINAIEEAGADGAPDAAADEAAEALAGLTTGGNDAEEEAKTEEPKEE</sequence>
<evidence type="ECO:0000313" key="4">
    <source>
        <dbReference type="Proteomes" id="UP000693970"/>
    </source>
</evidence>
<dbReference type="FunFam" id="2.30.29.30:FF:000312">
    <property type="entry name" value="Ran binding protein 1"/>
    <property type="match status" value="1"/>
</dbReference>
<dbReference type="GO" id="GO:0005643">
    <property type="term" value="C:nuclear pore"/>
    <property type="evidence" value="ECO:0007669"/>
    <property type="project" value="TreeGrafter"/>
</dbReference>
<accession>A0A9K3KI60</accession>
<organism evidence="3 4">
    <name type="scientific">Nitzschia inconspicua</name>
    <dbReference type="NCBI Taxonomy" id="303405"/>
    <lineage>
        <taxon>Eukaryota</taxon>
        <taxon>Sar</taxon>
        <taxon>Stramenopiles</taxon>
        <taxon>Ochrophyta</taxon>
        <taxon>Bacillariophyta</taxon>
        <taxon>Bacillariophyceae</taxon>
        <taxon>Bacillariophycidae</taxon>
        <taxon>Bacillariales</taxon>
        <taxon>Bacillariaceae</taxon>
        <taxon>Nitzschia</taxon>
    </lineage>
</organism>
<dbReference type="InterPro" id="IPR000156">
    <property type="entry name" value="Ran_bind_dom"/>
</dbReference>
<dbReference type="PROSITE" id="PS50196">
    <property type="entry name" value="RANBD1"/>
    <property type="match status" value="1"/>
</dbReference>
<dbReference type="Pfam" id="PF00638">
    <property type="entry name" value="Ran_BP1"/>
    <property type="match status" value="1"/>
</dbReference>
<dbReference type="Proteomes" id="UP000693970">
    <property type="component" value="Unassembled WGS sequence"/>
</dbReference>
<keyword evidence="4" id="KW-1185">Reference proteome</keyword>
<evidence type="ECO:0000259" key="2">
    <source>
        <dbReference type="PROSITE" id="PS50196"/>
    </source>
</evidence>
<dbReference type="PANTHER" id="PTHR23138">
    <property type="entry name" value="RAN BINDING PROTEIN"/>
    <property type="match status" value="1"/>
</dbReference>
<proteinExistence type="predicted"/>
<dbReference type="SMART" id="SM00160">
    <property type="entry name" value="RanBD"/>
    <property type="match status" value="1"/>
</dbReference>
<evidence type="ECO:0000313" key="3">
    <source>
        <dbReference type="EMBL" id="KAG7343851.1"/>
    </source>
</evidence>
<feature type="region of interest" description="Disordered" evidence="1">
    <location>
        <begin position="1"/>
        <end position="37"/>
    </location>
</feature>
<dbReference type="AlphaFoldDB" id="A0A9K3KI60"/>
<dbReference type="CDD" id="cd13179">
    <property type="entry name" value="RanBD_RanBP1"/>
    <property type="match status" value="1"/>
</dbReference>
<dbReference type="InterPro" id="IPR045256">
    <property type="entry name" value="RanBP1_RanBD"/>
</dbReference>
<protein>
    <submittedName>
        <fullName evidence="3">RanBP1 domain containing protein</fullName>
    </submittedName>
</protein>
<dbReference type="GO" id="GO:0006913">
    <property type="term" value="P:nucleocytoplasmic transport"/>
    <property type="evidence" value="ECO:0007669"/>
    <property type="project" value="InterPro"/>
</dbReference>
<dbReference type="GO" id="GO:0005737">
    <property type="term" value="C:cytoplasm"/>
    <property type="evidence" value="ECO:0007669"/>
    <property type="project" value="TreeGrafter"/>
</dbReference>
<name>A0A9K3KI60_9STRA</name>
<reference evidence="3" key="1">
    <citation type="journal article" date="2021" name="Sci. Rep.">
        <title>Diploid genomic architecture of Nitzschia inconspicua, an elite biomass production diatom.</title>
        <authorList>
            <person name="Oliver A."/>
            <person name="Podell S."/>
            <person name="Pinowska A."/>
            <person name="Traller J.C."/>
            <person name="Smith S.R."/>
            <person name="McClure R."/>
            <person name="Beliaev A."/>
            <person name="Bohutskyi P."/>
            <person name="Hill E.A."/>
            <person name="Rabines A."/>
            <person name="Zheng H."/>
            <person name="Allen L.Z."/>
            <person name="Kuo A."/>
            <person name="Grigoriev I.V."/>
            <person name="Allen A.E."/>
            <person name="Hazlebeck D."/>
            <person name="Allen E.E."/>
        </authorList>
    </citation>
    <scope>NUCLEOTIDE SEQUENCE</scope>
    <source>
        <strain evidence="3">Hildebrandi</strain>
    </source>
</reference>
<dbReference type="OrthoDB" id="2357150at2759"/>
<dbReference type="InterPro" id="IPR045255">
    <property type="entry name" value="RanBP1-like"/>
</dbReference>
<dbReference type="PANTHER" id="PTHR23138:SF87">
    <property type="entry name" value="E3 SUMO-PROTEIN LIGASE RANBP2"/>
    <property type="match status" value="1"/>
</dbReference>
<feature type="compositionally biased region" description="Acidic residues" evidence="1">
    <location>
        <begin position="16"/>
        <end position="26"/>
    </location>
</feature>